<keyword evidence="4" id="KW-1032">Host cell membrane</keyword>
<evidence type="ECO:0000256" key="12">
    <source>
        <dbReference type="ARBA" id="ARBA00022989"/>
    </source>
</evidence>
<feature type="transmembrane region" description="Helical" evidence="20">
    <location>
        <begin position="486"/>
        <end position="509"/>
    </location>
</feature>
<dbReference type="Gene3D" id="6.10.10.110">
    <property type="match status" value="1"/>
</dbReference>
<sequence length="537" mass="57988">MAIALRLKILLAIWLPLGECLDNANTGPIGVLKSKEWQLAAYTQSLYGTIAVRFIPILPSNLTSCMLSVIQDYNQTVSNLLGPIGSNLDSIISSSEEQQTRLIGTIVGTVALGVATSAQITAALAVNQAQDNARQIWKLKEAILKTNDAVLELKDGLSQTAIALDKVQSFINNEILPQISSISCEVAANKLGVFLSLYLTELTTVFGNQITNPALTPLSYQALYNLCGGNLAALTRQMGIKDDTLTSLYEAGLIVGQVIGYDSLSQILLIQVSYPSVSEITGVRATELVTVSVATVKGEGRAIVPQFVAEGRVTIEELDTSPCRFSKSTLFCRSILTRPLPIRVANCLSGKYDDCQYTTEIGLLSSRYVTVDGGVMANCKSIVCKCLNPEKIIVQRTASAITAIDKKACKLLQINDVKLRLEGTLHSQYFRNVSIASNQITSSGSLDISSEIGAINNTINKVEDLIHQSNGWLESVNPKLMSNTTIIILCVLSGLAIMWLLILTIVMCYSAYKLKSLSVLAAMNSATKNPYVSNTKF</sequence>
<keyword evidence="17" id="KW-0325">Glycoprotein</keyword>
<proteinExistence type="inferred from homology"/>
<evidence type="ECO:0000256" key="10">
    <source>
        <dbReference type="ARBA" id="ARBA00022870"/>
    </source>
</evidence>
<evidence type="ECO:0000256" key="18">
    <source>
        <dbReference type="ARBA" id="ARBA00023288"/>
    </source>
</evidence>
<evidence type="ECO:0000256" key="20">
    <source>
        <dbReference type="RuleBase" id="RU003705"/>
    </source>
</evidence>
<evidence type="ECO:0000256" key="5">
    <source>
        <dbReference type="ARBA" id="ARBA00022521"/>
    </source>
</evidence>
<dbReference type="GO" id="GO:0055036">
    <property type="term" value="C:virion membrane"/>
    <property type="evidence" value="ECO:0007669"/>
    <property type="project" value="UniProtKB-SubCell"/>
</dbReference>
<comment type="similarity">
    <text evidence="1 20">Belongs to the paramyxoviruses fusion glycoprotein family.</text>
</comment>
<dbReference type="GO" id="GO:0046718">
    <property type="term" value="P:symbiont entry into host cell"/>
    <property type="evidence" value="ECO:0007669"/>
    <property type="project" value="UniProtKB-KW"/>
</dbReference>
<evidence type="ECO:0000256" key="3">
    <source>
        <dbReference type="ARBA" id="ARBA00022506"/>
    </source>
</evidence>
<dbReference type="GO" id="GO:0020002">
    <property type="term" value="C:host cell plasma membrane"/>
    <property type="evidence" value="ECO:0007669"/>
    <property type="project" value="UniProtKB-SubCell"/>
</dbReference>
<dbReference type="Gene3D" id="2.40.490.10">
    <property type="entry name" value="Newcastle disease virus like domain"/>
    <property type="match status" value="1"/>
</dbReference>
<evidence type="ECO:0000256" key="8">
    <source>
        <dbReference type="ARBA" id="ARBA00022729"/>
    </source>
</evidence>
<keyword evidence="16" id="KW-1015">Disulfide bond</keyword>
<dbReference type="SUPFAM" id="SSF69922">
    <property type="entry name" value="Head and neck region of the ectodomain of NDV fusion glycoprotein"/>
    <property type="match status" value="1"/>
</dbReference>
<dbReference type="InterPro" id="IPR000776">
    <property type="entry name" value="Fusion_F0_Paramyxovir"/>
</dbReference>
<keyword evidence="5" id="KW-1169">Fusion of virus membrane with host cell membrane</keyword>
<keyword evidence="7 20" id="KW-0812">Transmembrane</keyword>
<keyword evidence="15" id="KW-0564">Palmitate</keyword>
<evidence type="ECO:0000256" key="13">
    <source>
        <dbReference type="ARBA" id="ARBA00023054"/>
    </source>
</evidence>
<evidence type="ECO:0000256" key="4">
    <source>
        <dbReference type="ARBA" id="ARBA00022511"/>
    </source>
</evidence>
<keyword evidence="6" id="KW-1162">Viral penetration into host cytoplasm</keyword>
<evidence type="ECO:0000256" key="11">
    <source>
        <dbReference type="ARBA" id="ARBA00022879"/>
    </source>
</evidence>
<dbReference type="Gene3D" id="2.60.40.1690">
    <property type="entry name" value="Head and neck region of the ectodomain of NDV fusion glycoprotein"/>
    <property type="match status" value="1"/>
</dbReference>
<keyword evidence="9" id="KW-0946">Virion</keyword>
<dbReference type="GO" id="GO:0019064">
    <property type="term" value="P:fusion of virus membrane with host plasma membrane"/>
    <property type="evidence" value="ECO:0007669"/>
    <property type="project" value="UniProtKB-KW"/>
</dbReference>
<dbReference type="SUPFAM" id="SSF58069">
    <property type="entry name" value="Virus ectodomain"/>
    <property type="match status" value="1"/>
</dbReference>
<gene>
    <name evidence="21" type="primary">F</name>
</gene>
<evidence type="ECO:0000256" key="19">
    <source>
        <dbReference type="ARBA" id="ARBA00023296"/>
    </source>
</evidence>
<evidence type="ECO:0000256" key="2">
    <source>
        <dbReference type="ARBA" id="ARBA00016586"/>
    </source>
</evidence>
<keyword evidence="10" id="KW-1043">Host membrane</keyword>
<keyword evidence="19" id="KW-1160">Virus entry into host cell</keyword>
<accession>A0A4Y5TAI0</accession>
<keyword evidence="12 20" id="KW-1133">Transmembrane helix</keyword>
<reference evidence="21" key="1">
    <citation type="submission" date="2018-09" db="EMBL/GenBank/DDBJ databases">
        <title>Molecular-genetic characterization of Avian avulovirus 20 strains isolated from wild birds.</title>
        <authorList>
            <person name="Karamendin K."/>
            <person name="Asanova S."/>
            <person name="Kydyrmanov A."/>
            <person name="Sayatov M."/>
            <person name="Kasymbekov Y."/>
            <person name="Khan E."/>
            <person name="Seidalina A."/>
            <person name="Klara D."/>
        </authorList>
    </citation>
    <scope>NUCLEOTIDE SEQUENCE</scope>
    <source>
        <strain evidence="21">AAvV-20/black headed gull/Balkhash/5844/2013</strain>
    </source>
</reference>
<keyword evidence="18" id="KW-0449">Lipoprotein</keyword>
<dbReference type="GO" id="GO:0019031">
    <property type="term" value="C:viral envelope"/>
    <property type="evidence" value="ECO:0007669"/>
    <property type="project" value="UniProtKB-KW"/>
</dbReference>
<keyword evidence="8" id="KW-0732">Signal</keyword>
<evidence type="ECO:0000256" key="1">
    <source>
        <dbReference type="ARBA" id="ARBA00008211"/>
    </source>
</evidence>
<dbReference type="Pfam" id="PF00523">
    <property type="entry name" value="Fusion_gly"/>
    <property type="match status" value="1"/>
</dbReference>
<comment type="subunit">
    <text evidence="20">Homotrimer of disulfide-linked F1-F2.</text>
</comment>
<evidence type="ECO:0000256" key="7">
    <source>
        <dbReference type="ARBA" id="ARBA00022692"/>
    </source>
</evidence>
<dbReference type="Gene3D" id="1.10.287.2480">
    <property type="match status" value="1"/>
</dbReference>
<evidence type="ECO:0000256" key="16">
    <source>
        <dbReference type="ARBA" id="ARBA00023157"/>
    </source>
</evidence>
<dbReference type="EMBL" id="MH844489">
    <property type="protein sequence ID" value="QDB64861.1"/>
    <property type="molecule type" value="Viral_cRNA"/>
</dbReference>
<evidence type="ECO:0000256" key="14">
    <source>
        <dbReference type="ARBA" id="ARBA00023136"/>
    </source>
</evidence>
<evidence type="ECO:0000256" key="9">
    <source>
        <dbReference type="ARBA" id="ARBA00022844"/>
    </source>
</evidence>
<keyword evidence="11 20" id="KW-0261">Viral envelope protein</keyword>
<comment type="subcellular location">
    <subcellularLocation>
        <location evidence="20">Virion membrane</location>
        <topology evidence="20">Single-pass type I membrane protein</topology>
    </subcellularLocation>
    <subcellularLocation>
        <location evidence="20">Host cell membrane</location>
        <topology evidence="20">Single-pass membrane protein</topology>
    </subcellularLocation>
</comment>
<evidence type="ECO:0000256" key="17">
    <source>
        <dbReference type="ARBA" id="ARBA00023180"/>
    </source>
</evidence>
<organism evidence="21">
    <name type="scientific">avian paramyxovirus 20</name>
    <dbReference type="NCBI Taxonomy" id="2560314"/>
    <lineage>
        <taxon>Viruses</taxon>
        <taxon>Riboviria</taxon>
        <taxon>Orthornavirae</taxon>
        <taxon>Negarnaviricota</taxon>
        <taxon>Haploviricotina</taxon>
        <taxon>Monjiviricetes</taxon>
        <taxon>Mononegavirales</taxon>
        <taxon>Paramyxoviridae</taxon>
        <taxon>Avulavirinae</taxon>
        <taxon>Metaavulavirus</taxon>
        <taxon>Metaavulavirus kazakhstanense</taxon>
    </lineage>
</organism>
<evidence type="ECO:0000313" key="21">
    <source>
        <dbReference type="EMBL" id="QDB64861.1"/>
    </source>
</evidence>
<protein>
    <recommendedName>
        <fullName evidence="2 20">Fusion glycoprotein F0</fullName>
    </recommendedName>
</protein>
<keyword evidence="14 20" id="KW-0472">Membrane</keyword>
<evidence type="ECO:0000256" key="6">
    <source>
        <dbReference type="ARBA" id="ARBA00022595"/>
    </source>
</evidence>
<keyword evidence="13" id="KW-0175">Coiled coil</keyword>
<name>A0A4Y5TAI0_9MONO</name>
<evidence type="ECO:0000256" key="15">
    <source>
        <dbReference type="ARBA" id="ARBA00023139"/>
    </source>
</evidence>
<keyword evidence="3" id="KW-1168">Fusion of virus membrane with host membrane</keyword>